<proteinExistence type="predicted"/>
<dbReference type="PANTHER" id="PTHR47829">
    <property type="entry name" value="HYDROLASE, PUTATIVE (AFU_ORTHOLOGUE AFUA_1G12880)-RELATED"/>
    <property type="match status" value="1"/>
</dbReference>
<accession>A0ABP6SY70</accession>
<dbReference type="InterPro" id="IPR052898">
    <property type="entry name" value="ACAD10-like"/>
</dbReference>
<dbReference type="Pfam" id="PF01636">
    <property type="entry name" value="APH"/>
    <property type="match status" value="1"/>
</dbReference>
<dbReference type="PANTHER" id="PTHR47829:SF1">
    <property type="entry name" value="HAD FAMILY PHOSPHATASE"/>
    <property type="match status" value="1"/>
</dbReference>
<evidence type="ECO:0000313" key="2">
    <source>
        <dbReference type="EMBL" id="GAA3386742.1"/>
    </source>
</evidence>
<dbReference type="Gene3D" id="3.30.200.20">
    <property type="entry name" value="Phosphorylase Kinase, domain 1"/>
    <property type="match status" value="1"/>
</dbReference>
<organism evidence="2 3">
    <name type="scientific">Cryptosporangium minutisporangium</name>
    <dbReference type="NCBI Taxonomy" id="113569"/>
    <lineage>
        <taxon>Bacteria</taxon>
        <taxon>Bacillati</taxon>
        <taxon>Actinomycetota</taxon>
        <taxon>Actinomycetes</taxon>
        <taxon>Cryptosporangiales</taxon>
        <taxon>Cryptosporangiaceae</taxon>
        <taxon>Cryptosporangium</taxon>
    </lineage>
</organism>
<dbReference type="SUPFAM" id="SSF56112">
    <property type="entry name" value="Protein kinase-like (PK-like)"/>
    <property type="match status" value="1"/>
</dbReference>
<dbReference type="RefSeq" id="WP_345728353.1">
    <property type="nucleotide sequence ID" value="NZ_BAAAYN010000017.1"/>
</dbReference>
<protein>
    <submittedName>
        <fullName evidence="2">Phosphotransferase family protein</fullName>
    </submittedName>
</protein>
<dbReference type="CDD" id="cd05154">
    <property type="entry name" value="ACAD10_11_N-like"/>
    <property type="match status" value="1"/>
</dbReference>
<dbReference type="InterPro" id="IPR002575">
    <property type="entry name" value="Aminoglycoside_PTrfase"/>
</dbReference>
<sequence length="341" mass="36906">MSATPGVEIESLEAFLRAELPGLLSGPLRAELVAGGRSNLTYLVSDGVGRWVLRRPPLGHVLETAHDMGREHRLLSALHPTDVPVPRPLVLGGADVIGAPFYVMEFVDGAVLRSVDDLAGFDEGGAEALAYGLIDVLARLHRLDPASVGLGDLGRPAGYLERQLRRWARQLDASRSRELPELDRLHERLAARLPERQGAGIVHGDYRLDNTVVDARTGTVRAVLDWEMATLGDPLTDLASMVMWWDGIRGLDSPVAAVPGDLPAFPGGDHLVAEYGRLTGADLDELPWYLGFAHYKMAAIFEGIHYRSLQGMTVGEGFDRLGPMVPSLVERGHAALSDVNA</sequence>
<comment type="caution">
    <text evidence="2">The sequence shown here is derived from an EMBL/GenBank/DDBJ whole genome shotgun (WGS) entry which is preliminary data.</text>
</comment>
<dbReference type="Proteomes" id="UP001501676">
    <property type="component" value="Unassembled WGS sequence"/>
</dbReference>
<reference evidence="3" key="1">
    <citation type="journal article" date="2019" name="Int. J. Syst. Evol. Microbiol.">
        <title>The Global Catalogue of Microorganisms (GCM) 10K type strain sequencing project: providing services to taxonomists for standard genome sequencing and annotation.</title>
        <authorList>
            <consortium name="The Broad Institute Genomics Platform"/>
            <consortium name="The Broad Institute Genome Sequencing Center for Infectious Disease"/>
            <person name="Wu L."/>
            <person name="Ma J."/>
        </authorList>
    </citation>
    <scope>NUCLEOTIDE SEQUENCE [LARGE SCALE GENOMIC DNA]</scope>
    <source>
        <strain evidence="3">JCM 9458</strain>
    </source>
</reference>
<feature type="domain" description="Aminoglycoside phosphotransferase" evidence="1">
    <location>
        <begin position="31"/>
        <end position="249"/>
    </location>
</feature>
<name>A0ABP6SY70_9ACTN</name>
<dbReference type="Gene3D" id="3.90.1200.10">
    <property type="match status" value="1"/>
</dbReference>
<dbReference type="EMBL" id="BAAAYN010000017">
    <property type="protein sequence ID" value="GAA3386742.1"/>
    <property type="molecule type" value="Genomic_DNA"/>
</dbReference>
<dbReference type="InterPro" id="IPR041726">
    <property type="entry name" value="ACAD10_11_N"/>
</dbReference>
<evidence type="ECO:0000313" key="3">
    <source>
        <dbReference type="Proteomes" id="UP001501676"/>
    </source>
</evidence>
<evidence type="ECO:0000259" key="1">
    <source>
        <dbReference type="Pfam" id="PF01636"/>
    </source>
</evidence>
<keyword evidence="3" id="KW-1185">Reference proteome</keyword>
<gene>
    <name evidence="2" type="ORF">GCM10020369_26480</name>
</gene>
<dbReference type="InterPro" id="IPR011009">
    <property type="entry name" value="Kinase-like_dom_sf"/>
</dbReference>